<dbReference type="GO" id="GO:0001096">
    <property type="term" value="F:TFIIF-class transcription factor complex binding"/>
    <property type="evidence" value="ECO:0007669"/>
    <property type="project" value="TreeGrafter"/>
</dbReference>
<feature type="region of interest" description="Disordered" evidence="9">
    <location>
        <begin position="141"/>
        <end position="388"/>
    </location>
</feature>
<accession>A0A0M0JE69</accession>
<dbReference type="GO" id="GO:0003677">
    <property type="term" value="F:DNA binding"/>
    <property type="evidence" value="ECO:0007669"/>
    <property type="project" value="UniProtKB-KW"/>
</dbReference>
<comment type="similarity">
    <text evidence="2 7">Belongs to the TFIIF alpha subunit family.</text>
</comment>
<comment type="caution">
    <text evidence="10">The sequence shown here is derived from an EMBL/GenBank/DDBJ whole genome shotgun (WGS) entry which is preliminary data.</text>
</comment>
<dbReference type="Proteomes" id="UP000037460">
    <property type="component" value="Unassembled WGS sequence"/>
</dbReference>
<evidence type="ECO:0000313" key="10">
    <source>
        <dbReference type="EMBL" id="KOO24881.1"/>
    </source>
</evidence>
<evidence type="ECO:0000256" key="6">
    <source>
        <dbReference type="ARBA" id="ARBA00023242"/>
    </source>
</evidence>
<dbReference type="InterPro" id="IPR011039">
    <property type="entry name" value="TFIIF_interaction"/>
</dbReference>
<dbReference type="PANTHER" id="PTHR13011:SF0">
    <property type="entry name" value="GENERAL TRANSCRIPTION FACTOR IIF SUBUNIT 1"/>
    <property type="match status" value="1"/>
</dbReference>
<feature type="compositionally biased region" description="Basic and acidic residues" evidence="9">
    <location>
        <begin position="273"/>
        <end position="303"/>
    </location>
</feature>
<evidence type="ECO:0000256" key="5">
    <source>
        <dbReference type="ARBA" id="ARBA00023163"/>
    </source>
</evidence>
<name>A0A0M0JE69_9EUKA</name>
<protein>
    <recommendedName>
        <fullName evidence="7">Transcription initiation factor IIF subunit alpha</fullName>
    </recommendedName>
</protein>
<dbReference type="GO" id="GO:0006367">
    <property type="term" value="P:transcription initiation at RNA polymerase II promoter"/>
    <property type="evidence" value="ECO:0007669"/>
    <property type="project" value="InterPro"/>
</dbReference>
<dbReference type="EMBL" id="JWZX01003043">
    <property type="protein sequence ID" value="KOO24881.1"/>
    <property type="molecule type" value="Genomic_DNA"/>
</dbReference>
<evidence type="ECO:0000313" key="11">
    <source>
        <dbReference type="Proteomes" id="UP000037460"/>
    </source>
</evidence>
<feature type="compositionally biased region" description="Acidic residues" evidence="9">
    <location>
        <begin position="194"/>
        <end position="226"/>
    </location>
</feature>
<dbReference type="InterPro" id="IPR008851">
    <property type="entry name" value="TFIIF-alpha"/>
</dbReference>
<reference evidence="11" key="1">
    <citation type="journal article" date="2015" name="PLoS Genet.">
        <title>Genome Sequence and Transcriptome Analyses of Chrysochromulina tobin: Metabolic Tools for Enhanced Algal Fitness in the Prominent Order Prymnesiales (Haptophyceae).</title>
        <authorList>
            <person name="Hovde B.T."/>
            <person name="Deodato C.R."/>
            <person name="Hunsperger H.M."/>
            <person name="Ryken S.A."/>
            <person name="Yost W."/>
            <person name="Jha R.K."/>
            <person name="Patterson J."/>
            <person name="Monnat R.J. Jr."/>
            <person name="Barlow S.B."/>
            <person name="Starkenburg S.R."/>
            <person name="Cattolico R.A."/>
        </authorList>
    </citation>
    <scope>NUCLEOTIDE SEQUENCE</scope>
    <source>
        <strain evidence="11">CCMP291</strain>
    </source>
</reference>
<evidence type="ECO:0000256" key="9">
    <source>
        <dbReference type="SAM" id="MobiDB-lite"/>
    </source>
</evidence>
<keyword evidence="5 7" id="KW-0804">Transcription</keyword>
<dbReference type="GO" id="GO:0005674">
    <property type="term" value="C:transcription factor TFIIF complex"/>
    <property type="evidence" value="ECO:0007669"/>
    <property type="project" value="TreeGrafter"/>
</dbReference>
<feature type="compositionally biased region" description="Basic and acidic residues" evidence="9">
    <location>
        <begin position="367"/>
        <end position="376"/>
    </location>
</feature>
<dbReference type="SUPFAM" id="SSF50916">
    <property type="entry name" value="Rap30/74 interaction domains"/>
    <property type="match status" value="1"/>
</dbReference>
<gene>
    <name evidence="10" type="ORF">Ctob_004146</name>
</gene>
<feature type="compositionally biased region" description="Low complexity" evidence="9">
    <location>
        <begin position="339"/>
        <end position="366"/>
    </location>
</feature>
<dbReference type="GO" id="GO:0032968">
    <property type="term" value="P:positive regulation of transcription elongation by RNA polymerase II"/>
    <property type="evidence" value="ECO:0007669"/>
    <property type="project" value="InterPro"/>
</dbReference>
<dbReference type="PANTHER" id="PTHR13011">
    <property type="entry name" value="TFIIF-ALPHA"/>
    <property type="match status" value="1"/>
</dbReference>
<evidence type="ECO:0000256" key="7">
    <source>
        <dbReference type="RuleBase" id="RU366044"/>
    </source>
</evidence>
<keyword evidence="4 7" id="KW-0238">DNA-binding</keyword>
<keyword evidence="8" id="KW-0175">Coiled coil</keyword>
<dbReference type="AlphaFoldDB" id="A0A0M0JE69"/>
<dbReference type="Pfam" id="PF05793">
    <property type="entry name" value="TFIIF_alpha"/>
    <property type="match status" value="1"/>
</dbReference>
<sequence>MKNGSFSLRALPAEGRVLEAAKFRDRVPALETTTGAVPKVSRRTTGRPREQGMLLQAGGKRYEGTREMVGVGADQSSDYVVVRRDARNGVMTITPLAAWYTFRPSITHRTLGIDDAEALLAAKDRKALKAEMKLKKLTQKDVDDDEEAGGGGLGGRGGAGGMLDADDFDDGAGPDWDHHQQVEFNKYSHGLGDKDEDGNDGLDMEDDEFRADDDEDEGIFDDDEQEGLQGRLQAQHTRASMRNPGSAVEHEDDPEALAAAAAAAQEEDDDSDDDRRLQRGISDHLRRTKEDLRAERRAMRADEDGSDEDDEDPLDEGAEALRRILSAGQPVAEADAEADAAPAGAAGASATGAGGKRPLSPSAAAEEAAKRARLAKETAAQLARSQQRRRFEERDIVMLLHEKGKLPIKELIRHFKPLISCKEDQEEFLKIVKQVAWLEPDGDRQAKLKDETLGRYELR</sequence>
<organism evidence="10 11">
    <name type="scientific">Chrysochromulina tobinii</name>
    <dbReference type="NCBI Taxonomy" id="1460289"/>
    <lineage>
        <taxon>Eukaryota</taxon>
        <taxon>Haptista</taxon>
        <taxon>Haptophyta</taxon>
        <taxon>Prymnesiophyceae</taxon>
        <taxon>Prymnesiales</taxon>
        <taxon>Chrysochromulinaceae</taxon>
        <taxon>Chrysochromulina</taxon>
    </lineage>
</organism>
<feature type="coiled-coil region" evidence="8">
    <location>
        <begin position="113"/>
        <end position="140"/>
    </location>
</feature>
<keyword evidence="6 7" id="KW-0539">Nucleus</keyword>
<keyword evidence="11" id="KW-1185">Reference proteome</keyword>
<dbReference type="OrthoDB" id="10687330at2759"/>
<evidence type="ECO:0000256" key="3">
    <source>
        <dbReference type="ARBA" id="ARBA00023015"/>
    </source>
</evidence>
<feature type="compositionally biased region" description="Gly residues" evidence="9">
    <location>
        <begin position="149"/>
        <end position="161"/>
    </location>
</feature>
<comment type="function">
    <text evidence="7">TFIIF is a general transcription initiation factor that binds to RNA polymerase II and helps to recruit it to the initiation complex in collaboration with TFIIB. It promotes transcription elongation.</text>
</comment>
<keyword evidence="3 7" id="KW-0805">Transcription regulation</keyword>
<feature type="compositionally biased region" description="Acidic residues" evidence="9">
    <location>
        <begin position="304"/>
        <end position="318"/>
    </location>
</feature>
<proteinExistence type="inferred from homology"/>
<dbReference type="GO" id="GO:0016251">
    <property type="term" value="F:RNA polymerase II general transcription initiation factor activity"/>
    <property type="evidence" value="ECO:0007669"/>
    <property type="project" value="TreeGrafter"/>
</dbReference>
<evidence type="ECO:0000256" key="4">
    <source>
        <dbReference type="ARBA" id="ARBA00023125"/>
    </source>
</evidence>
<evidence type="ECO:0000256" key="2">
    <source>
        <dbReference type="ARBA" id="ARBA00005249"/>
    </source>
</evidence>
<evidence type="ECO:0000256" key="1">
    <source>
        <dbReference type="ARBA" id="ARBA00004123"/>
    </source>
</evidence>
<evidence type="ECO:0000256" key="8">
    <source>
        <dbReference type="SAM" id="Coils"/>
    </source>
</evidence>
<comment type="subcellular location">
    <subcellularLocation>
        <location evidence="1 7">Nucleus</location>
    </subcellularLocation>
</comment>